<feature type="region of interest" description="Disordered" evidence="1">
    <location>
        <begin position="55"/>
        <end position="75"/>
    </location>
</feature>
<protein>
    <submittedName>
        <fullName evidence="2">Uncharacterized protein</fullName>
    </submittedName>
</protein>
<evidence type="ECO:0000313" key="3">
    <source>
        <dbReference type="Proteomes" id="UP000481153"/>
    </source>
</evidence>
<organism evidence="2 3">
    <name type="scientific">Aphanomyces euteiches</name>
    <dbReference type="NCBI Taxonomy" id="100861"/>
    <lineage>
        <taxon>Eukaryota</taxon>
        <taxon>Sar</taxon>
        <taxon>Stramenopiles</taxon>
        <taxon>Oomycota</taxon>
        <taxon>Saprolegniomycetes</taxon>
        <taxon>Saprolegniales</taxon>
        <taxon>Verrucalvaceae</taxon>
        <taxon>Aphanomyces</taxon>
    </lineage>
</organism>
<evidence type="ECO:0000256" key="1">
    <source>
        <dbReference type="SAM" id="MobiDB-lite"/>
    </source>
</evidence>
<name>A0A6G0X8F0_9STRA</name>
<feature type="compositionally biased region" description="Low complexity" evidence="1">
    <location>
        <begin position="195"/>
        <end position="206"/>
    </location>
</feature>
<feature type="compositionally biased region" description="Low complexity" evidence="1">
    <location>
        <begin position="434"/>
        <end position="451"/>
    </location>
</feature>
<feature type="compositionally biased region" description="Low complexity" evidence="1">
    <location>
        <begin position="287"/>
        <end position="304"/>
    </location>
</feature>
<accession>A0A6G0X8F0</accession>
<feature type="region of interest" description="Disordered" evidence="1">
    <location>
        <begin position="262"/>
        <end position="304"/>
    </location>
</feature>
<dbReference type="VEuPathDB" id="FungiDB:AeMF1_018558"/>
<comment type="caution">
    <text evidence="2">The sequence shown here is derived from an EMBL/GenBank/DDBJ whole genome shotgun (WGS) entry which is preliminary data.</text>
</comment>
<evidence type="ECO:0000313" key="2">
    <source>
        <dbReference type="EMBL" id="KAF0736355.1"/>
    </source>
</evidence>
<dbReference type="AlphaFoldDB" id="A0A6G0X8F0"/>
<sequence>MEKQLVARLEQAWSSSDVGAFLDVAKLNELMAVFGDMEPTAKVRLLMALQTAQQEQLKQHRERNNSPTTTSSAGLPDHLLKQILDTADEDNDEWVKIGSGLVRRMLFAATPKEDFLANSIRTTIDQVINLVESRGGGELLVDDWFAQDLAYMTYPKIPFSHSATNDHFTILEEEKKPEDVKSHAVQTPARPPTAIPRRPSSSVSLPPKQPPSAFGVKRSLTDMGSEIRRQAENGRFKRNRSRISVIDIDEVKQIEAEKVQKAEERKLQARRNSSTKAAASNEKEGDTAAPADQAATTTTNTTAPDDADYHQAAAQAMAMVAADASASLQSNYMDYGGMMQYDEAYLQGEDQAAAAAVAAVAAHARLPVFNDSYQYVMDPQQLQAQQALHHHHSQQQQQQQAAPQQSLVFPFDNALYPPQQQQQNQAFPDSYTYNSSMSSGFDSNNSNNYWR</sequence>
<feature type="region of interest" description="Disordered" evidence="1">
    <location>
        <begin position="175"/>
        <end position="222"/>
    </location>
</feature>
<dbReference type="Proteomes" id="UP000481153">
    <property type="component" value="Unassembled WGS sequence"/>
</dbReference>
<dbReference type="EMBL" id="VJMJ01000089">
    <property type="protein sequence ID" value="KAF0736355.1"/>
    <property type="molecule type" value="Genomic_DNA"/>
</dbReference>
<keyword evidence="3" id="KW-1185">Reference proteome</keyword>
<proteinExistence type="predicted"/>
<feature type="compositionally biased region" description="Low complexity" evidence="1">
    <location>
        <begin position="394"/>
        <end position="406"/>
    </location>
</feature>
<reference evidence="2 3" key="1">
    <citation type="submission" date="2019-07" db="EMBL/GenBank/DDBJ databases">
        <title>Genomics analysis of Aphanomyces spp. identifies a new class of oomycete effector associated with host adaptation.</title>
        <authorList>
            <person name="Gaulin E."/>
        </authorList>
    </citation>
    <scope>NUCLEOTIDE SEQUENCE [LARGE SCALE GENOMIC DNA]</scope>
    <source>
        <strain evidence="2 3">ATCC 201684</strain>
    </source>
</reference>
<gene>
    <name evidence="2" type="ORF">Ae201684_007375</name>
</gene>
<feature type="region of interest" description="Disordered" evidence="1">
    <location>
        <begin position="384"/>
        <end position="451"/>
    </location>
</feature>